<comment type="caution">
    <text evidence="10">The sequence shown here is derived from an EMBL/GenBank/DDBJ whole genome shotgun (WGS) entry which is preliminary data.</text>
</comment>
<dbReference type="GO" id="GO:0006120">
    <property type="term" value="P:mitochondrial electron transport, NADH to ubiquinone"/>
    <property type="evidence" value="ECO:0007669"/>
    <property type="project" value="InterPro"/>
</dbReference>
<dbReference type="STRING" id="6335.A0A0V1L608"/>
<accession>A0A0V1L608</accession>
<comment type="similarity">
    <text evidence="3">Belongs to the complex I NDUFA8 subunit family.</text>
</comment>
<keyword evidence="4" id="KW-0813">Transport</keyword>
<comment type="subcellular location">
    <subcellularLocation>
        <location evidence="2">Mitochondrion</location>
    </subcellularLocation>
</comment>
<keyword evidence="5" id="KW-0679">Respiratory chain</keyword>
<evidence type="ECO:0000256" key="2">
    <source>
        <dbReference type="ARBA" id="ARBA00004173"/>
    </source>
</evidence>
<comment type="function">
    <text evidence="1">Accessory subunit of the mitochondrial membrane respiratory chain NADH dehydrogenase (Complex I), that is believed not to be involved in catalysis. Complex I functions in the transfer of electrons from NADH to the respiratory chain. The immediate electron acceptor for the enzyme is believed to be ubiquinone.</text>
</comment>
<dbReference type="AlphaFoldDB" id="A0A0V1L608"/>
<evidence type="ECO:0000313" key="10">
    <source>
        <dbReference type="EMBL" id="KRZ54995.1"/>
    </source>
</evidence>
<evidence type="ECO:0000256" key="9">
    <source>
        <dbReference type="ARBA" id="ARBA00023157"/>
    </source>
</evidence>
<evidence type="ECO:0000256" key="7">
    <source>
        <dbReference type="ARBA" id="ARBA00022982"/>
    </source>
</evidence>
<keyword evidence="9" id="KW-1015">Disulfide bond</keyword>
<dbReference type="PANTHER" id="PTHR13344:SF0">
    <property type="entry name" value="NADH DEHYDROGENASE [UBIQUINONE] 1 ALPHA SUBCOMPLEX SUBUNIT 8"/>
    <property type="match status" value="1"/>
</dbReference>
<evidence type="ECO:0000256" key="1">
    <source>
        <dbReference type="ARBA" id="ARBA00003195"/>
    </source>
</evidence>
<keyword evidence="7" id="KW-0249">Electron transport</keyword>
<dbReference type="GO" id="GO:0005739">
    <property type="term" value="C:mitochondrion"/>
    <property type="evidence" value="ECO:0007669"/>
    <property type="project" value="UniProtKB-SubCell"/>
</dbReference>
<protein>
    <submittedName>
        <fullName evidence="10">NADH dehydrogenase [ubiquinone] 1 alpha subcomplex subunit 8</fullName>
    </submittedName>
</protein>
<keyword evidence="11" id="KW-1185">Reference proteome</keyword>
<dbReference type="Proteomes" id="UP000054721">
    <property type="component" value="Unassembled WGS sequence"/>
</dbReference>
<keyword evidence="8" id="KW-0496">Mitochondrion</keyword>
<evidence type="ECO:0000256" key="6">
    <source>
        <dbReference type="ARBA" id="ARBA00022737"/>
    </source>
</evidence>
<reference evidence="10 11" key="1">
    <citation type="submission" date="2015-05" db="EMBL/GenBank/DDBJ databases">
        <title>Evolution of Trichinella species and genotypes.</title>
        <authorList>
            <person name="Korhonen P.K."/>
            <person name="Edoardo P."/>
            <person name="Giuseppe L.R."/>
            <person name="Gasser R.B."/>
        </authorList>
    </citation>
    <scope>NUCLEOTIDE SEQUENCE [LARGE SCALE GENOMIC DNA]</scope>
    <source>
        <strain evidence="10">ISS10</strain>
    </source>
</reference>
<sequence length="220" mass="25855">MMNFPNNSFLKMVCYFGFNRNLILLKILYFCIQLPAEMVLPNDFPLPSDEELTVTQELNISSPALRAAAYHMGKYCDTQSKEFILCRNETEDPRKCLKEGKEVTACGVKFLQLVKKMCLEEFNKYMHCIDHGSAEMLLVHCRSSQRVFDRCMFEKLNMERPPLGYFSRPRIHVTNRPAPVNNDFPDYKKEASKIINELPEDYPTREEHKCYYEPHNNPFM</sequence>
<keyword evidence="6" id="KW-0677">Repeat</keyword>
<organism evidence="10 11">
    <name type="scientific">Trichinella nativa</name>
    <dbReference type="NCBI Taxonomy" id="6335"/>
    <lineage>
        <taxon>Eukaryota</taxon>
        <taxon>Metazoa</taxon>
        <taxon>Ecdysozoa</taxon>
        <taxon>Nematoda</taxon>
        <taxon>Enoplea</taxon>
        <taxon>Dorylaimia</taxon>
        <taxon>Trichinellida</taxon>
        <taxon>Trichinellidae</taxon>
        <taxon>Trichinella</taxon>
    </lineage>
</organism>
<dbReference type="PANTHER" id="PTHR13344">
    <property type="entry name" value="NADH-UBIQUINONE OXIDOREDUCTASE"/>
    <property type="match status" value="1"/>
</dbReference>
<evidence type="ECO:0000256" key="5">
    <source>
        <dbReference type="ARBA" id="ARBA00022660"/>
    </source>
</evidence>
<name>A0A0V1L608_9BILA</name>
<dbReference type="OrthoDB" id="276296at2759"/>
<evidence type="ECO:0000256" key="8">
    <source>
        <dbReference type="ARBA" id="ARBA00023128"/>
    </source>
</evidence>
<dbReference type="EMBL" id="JYDW01000125">
    <property type="protein sequence ID" value="KRZ54995.1"/>
    <property type="molecule type" value="Genomic_DNA"/>
</dbReference>
<evidence type="ECO:0000256" key="4">
    <source>
        <dbReference type="ARBA" id="ARBA00022448"/>
    </source>
</evidence>
<gene>
    <name evidence="10" type="primary">Ndufa8</name>
    <name evidence="10" type="ORF">T02_3505</name>
</gene>
<evidence type="ECO:0000313" key="11">
    <source>
        <dbReference type="Proteomes" id="UP000054721"/>
    </source>
</evidence>
<proteinExistence type="inferred from homology"/>
<dbReference type="InterPro" id="IPR016680">
    <property type="entry name" value="NDUFA8"/>
</dbReference>
<evidence type="ECO:0000256" key="3">
    <source>
        <dbReference type="ARBA" id="ARBA00010705"/>
    </source>
</evidence>